<feature type="signal peptide" evidence="1">
    <location>
        <begin position="1"/>
        <end position="19"/>
    </location>
</feature>
<keyword evidence="1" id="KW-0732">Signal</keyword>
<comment type="caution">
    <text evidence="2">The sequence shown here is derived from an EMBL/GenBank/DDBJ whole genome shotgun (WGS) entry which is preliminary data.</text>
</comment>
<protein>
    <submittedName>
        <fullName evidence="2">Uncharacterized protein</fullName>
    </submittedName>
</protein>
<feature type="chain" id="PRO_5043641245" evidence="1">
    <location>
        <begin position="20"/>
        <end position="272"/>
    </location>
</feature>
<dbReference type="EMBL" id="BTFZ01000002">
    <property type="protein sequence ID" value="GMM34205.1"/>
    <property type="molecule type" value="Genomic_DNA"/>
</dbReference>
<evidence type="ECO:0000313" key="3">
    <source>
        <dbReference type="Proteomes" id="UP001360560"/>
    </source>
</evidence>
<keyword evidence="3" id="KW-1185">Reference proteome</keyword>
<dbReference type="AlphaFoldDB" id="A0AAV5QIJ1"/>
<evidence type="ECO:0000313" key="2">
    <source>
        <dbReference type="EMBL" id="GMM34205.1"/>
    </source>
</evidence>
<accession>A0AAV5QIJ1</accession>
<dbReference type="GeneID" id="90072184"/>
<sequence>MWIQLIISIVLLTNNLISASVVDVISPDYYINSSKKQGIFINFPVISPETERRLDTCFKELFTNSGWFNCVMDLGEDSCNCIVYQLASEDCIKKYINNHEFIQVFDEFTAKACQSENINIILDYDESEDLTILSHPETIAKKLKSLAAKLGFFDSCTEGFNNCYHDMEKEITDCVNNNESYAKFCNCYFSKKLKSSCQKYCYDETNATTKFDFMTQKVCKDDYYQSRIWNGRKVNDTFEEIVTISDILMSNDDNGDDDVRTLDFLFDLLGKE</sequence>
<proteinExistence type="predicted"/>
<dbReference type="Proteomes" id="UP001360560">
    <property type="component" value="Unassembled WGS sequence"/>
</dbReference>
<gene>
    <name evidence="2" type="ORF">DASC09_015300</name>
</gene>
<dbReference type="RefSeq" id="XP_064851205.1">
    <property type="nucleotide sequence ID" value="XM_064995133.1"/>
</dbReference>
<reference evidence="2 3" key="1">
    <citation type="journal article" date="2023" name="Elife">
        <title>Identification of key yeast species and microbe-microbe interactions impacting larval growth of Drosophila in the wild.</title>
        <authorList>
            <person name="Mure A."/>
            <person name="Sugiura Y."/>
            <person name="Maeda R."/>
            <person name="Honda K."/>
            <person name="Sakurai N."/>
            <person name="Takahashi Y."/>
            <person name="Watada M."/>
            <person name="Katoh T."/>
            <person name="Gotoh A."/>
            <person name="Gotoh Y."/>
            <person name="Taniguchi I."/>
            <person name="Nakamura K."/>
            <person name="Hayashi T."/>
            <person name="Katayama T."/>
            <person name="Uemura T."/>
            <person name="Hattori Y."/>
        </authorList>
    </citation>
    <scope>NUCLEOTIDE SEQUENCE [LARGE SCALE GENOMIC DNA]</scope>
    <source>
        <strain evidence="2 3">SC-9</strain>
    </source>
</reference>
<name>A0AAV5QIJ1_9ASCO</name>
<evidence type="ECO:0000256" key="1">
    <source>
        <dbReference type="SAM" id="SignalP"/>
    </source>
</evidence>
<organism evidence="2 3">
    <name type="scientific">Saccharomycopsis crataegensis</name>
    <dbReference type="NCBI Taxonomy" id="43959"/>
    <lineage>
        <taxon>Eukaryota</taxon>
        <taxon>Fungi</taxon>
        <taxon>Dikarya</taxon>
        <taxon>Ascomycota</taxon>
        <taxon>Saccharomycotina</taxon>
        <taxon>Saccharomycetes</taxon>
        <taxon>Saccharomycopsidaceae</taxon>
        <taxon>Saccharomycopsis</taxon>
    </lineage>
</organism>